<dbReference type="Gene3D" id="1.10.8.60">
    <property type="match status" value="1"/>
</dbReference>
<organism evidence="6">
    <name type="scientific">bioreactor metagenome</name>
    <dbReference type="NCBI Taxonomy" id="1076179"/>
    <lineage>
        <taxon>unclassified sequences</taxon>
        <taxon>metagenomes</taxon>
        <taxon>ecological metagenomes</taxon>
    </lineage>
</organism>
<dbReference type="SUPFAM" id="SSF52540">
    <property type="entry name" value="P-loop containing nucleoside triphosphate hydrolases"/>
    <property type="match status" value="1"/>
</dbReference>
<evidence type="ECO:0000256" key="3">
    <source>
        <dbReference type="ARBA" id="ARBA00023015"/>
    </source>
</evidence>
<dbReference type="Pfam" id="PF25601">
    <property type="entry name" value="AAA_lid_14"/>
    <property type="match status" value="1"/>
</dbReference>
<evidence type="ECO:0000313" key="6">
    <source>
        <dbReference type="EMBL" id="MPN07516.1"/>
    </source>
</evidence>
<feature type="domain" description="Sigma-54 factor interaction" evidence="5">
    <location>
        <begin position="1"/>
        <end position="140"/>
    </location>
</feature>
<dbReference type="GO" id="GO:0043565">
    <property type="term" value="F:sequence-specific DNA binding"/>
    <property type="evidence" value="ECO:0007669"/>
    <property type="project" value="InterPro"/>
</dbReference>
<sequence>MADKGTLFIDEINNMPMSVQPKLLRVLQEREIERIGGNKDISVDVRVIAATNEDLQELIYENRFREDLYYRLNVIEIEVPTLRARLEDIEDLVTEKIKELNIELGADVERATAPAVNFLKKYNWPGNVRQLHNVVERAMNFSKGKELTKEDFQVAMTGTCAVGEKTKTKMIQSGRSSIEEARNNAEKQLIEDTLKMCGNNKTKTAECLDIARPLLYQKMKRLGIKT</sequence>
<keyword evidence="2" id="KW-0067">ATP-binding</keyword>
<dbReference type="EMBL" id="VSSQ01053482">
    <property type="protein sequence ID" value="MPN07516.1"/>
    <property type="molecule type" value="Genomic_DNA"/>
</dbReference>
<dbReference type="PROSITE" id="PS50045">
    <property type="entry name" value="SIGMA54_INTERACT_4"/>
    <property type="match status" value="1"/>
</dbReference>
<protein>
    <submittedName>
        <fullName evidence="6">Regulatory protein AtoC</fullName>
    </submittedName>
</protein>
<evidence type="ECO:0000259" key="5">
    <source>
        <dbReference type="PROSITE" id="PS50045"/>
    </source>
</evidence>
<dbReference type="AlphaFoldDB" id="A0A645F1H2"/>
<dbReference type="PANTHER" id="PTHR32071">
    <property type="entry name" value="TRANSCRIPTIONAL REGULATORY PROTEIN"/>
    <property type="match status" value="1"/>
</dbReference>
<evidence type="ECO:0000256" key="4">
    <source>
        <dbReference type="ARBA" id="ARBA00023163"/>
    </source>
</evidence>
<name>A0A645F1H2_9ZZZZ</name>
<evidence type="ECO:0000256" key="1">
    <source>
        <dbReference type="ARBA" id="ARBA00022741"/>
    </source>
</evidence>
<keyword evidence="4" id="KW-0804">Transcription</keyword>
<dbReference type="InterPro" id="IPR002078">
    <property type="entry name" value="Sigma_54_int"/>
</dbReference>
<dbReference type="GO" id="GO:0006355">
    <property type="term" value="P:regulation of DNA-templated transcription"/>
    <property type="evidence" value="ECO:0007669"/>
    <property type="project" value="InterPro"/>
</dbReference>
<dbReference type="InterPro" id="IPR027417">
    <property type="entry name" value="P-loop_NTPase"/>
</dbReference>
<dbReference type="Pfam" id="PF02954">
    <property type="entry name" value="HTH_8"/>
    <property type="match status" value="1"/>
</dbReference>
<accession>A0A645F1H2</accession>
<dbReference type="Gene3D" id="3.40.50.300">
    <property type="entry name" value="P-loop containing nucleotide triphosphate hydrolases"/>
    <property type="match status" value="1"/>
</dbReference>
<keyword evidence="3" id="KW-0805">Transcription regulation</keyword>
<dbReference type="InterPro" id="IPR025944">
    <property type="entry name" value="Sigma_54_int_dom_CS"/>
</dbReference>
<dbReference type="Gene3D" id="1.10.10.60">
    <property type="entry name" value="Homeodomain-like"/>
    <property type="match status" value="1"/>
</dbReference>
<dbReference type="GO" id="GO:0005524">
    <property type="term" value="F:ATP binding"/>
    <property type="evidence" value="ECO:0007669"/>
    <property type="project" value="UniProtKB-KW"/>
</dbReference>
<dbReference type="CDD" id="cd00009">
    <property type="entry name" value="AAA"/>
    <property type="match status" value="1"/>
</dbReference>
<dbReference type="PROSITE" id="PS00688">
    <property type="entry name" value="SIGMA54_INTERACT_3"/>
    <property type="match status" value="1"/>
</dbReference>
<evidence type="ECO:0000256" key="2">
    <source>
        <dbReference type="ARBA" id="ARBA00022840"/>
    </source>
</evidence>
<dbReference type="Pfam" id="PF00158">
    <property type="entry name" value="Sigma54_activat"/>
    <property type="match status" value="1"/>
</dbReference>
<keyword evidence="1" id="KW-0547">Nucleotide-binding</keyword>
<comment type="caution">
    <text evidence="6">The sequence shown here is derived from an EMBL/GenBank/DDBJ whole genome shotgun (WGS) entry which is preliminary data.</text>
</comment>
<proteinExistence type="predicted"/>
<dbReference type="PRINTS" id="PR01590">
    <property type="entry name" value="HTHFIS"/>
</dbReference>
<reference evidence="6" key="1">
    <citation type="submission" date="2019-08" db="EMBL/GenBank/DDBJ databases">
        <authorList>
            <person name="Kucharzyk K."/>
            <person name="Murdoch R.W."/>
            <person name="Higgins S."/>
            <person name="Loffler F."/>
        </authorList>
    </citation>
    <scope>NUCLEOTIDE SEQUENCE</scope>
</reference>
<gene>
    <name evidence="6" type="primary">atoC_58</name>
    <name evidence="6" type="ORF">SDC9_154786</name>
</gene>
<dbReference type="InterPro" id="IPR058031">
    <property type="entry name" value="AAA_lid_NorR"/>
</dbReference>
<dbReference type="InterPro" id="IPR009057">
    <property type="entry name" value="Homeodomain-like_sf"/>
</dbReference>
<dbReference type="SUPFAM" id="SSF46689">
    <property type="entry name" value="Homeodomain-like"/>
    <property type="match status" value="1"/>
</dbReference>
<dbReference type="InterPro" id="IPR002197">
    <property type="entry name" value="HTH_Fis"/>
</dbReference>